<protein>
    <recommendedName>
        <fullName evidence="10">G-protein coupled receptors family 1 profile domain-containing protein</fullName>
    </recommendedName>
</protein>
<name>A0A672FRL7_SALFA</name>
<organism evidence="11 12">
    <name type="scientific">Salarias fasciatus</name>
    <name type="common">Jewelled blenny</name>
    <name type="synonym">Blennius fasciatus</name>
    <dbReference type="NCBI Taxonomy" id="181472"/>
    <lineage>
        <taxon>Eukaryota</taxon>
        <taxon>Metazoa</taxon>
        <taxon>Chordata</taxon>
        <taxon>Craniata</taxon>
        <taxon>Vertebrata</taxon>
        <taxon>Euteleostomi</taxon>
        <taxon>Actinopterygii</taxon>
        <taxon>Neopterygii</taxon>
        <taxon>Teleostei</taxon>
        <taxon>Neoteleostei</taxon>
        <taxon>Acanthomorphata</taxon>
        <taxon>Ovalentaria</taxon>
        <taxon>Blenniimorphae</taxon>
        <taxon>Blenniiformes</taxon>
        <taxon>Blennioidei</taxon>
        <taxon>Blenniidae</taxon>
        <taxon>Salariinae</taxon>
        <taxon>Salarias</taxon>
    </lineage>
</organism>
<keyword evidence="12" id="KW-1185">Reference proteome</keyword>
<dbReference type="PANTHER" id="PTHR24249">
    <property type="entry name" value="HISTAMINE RECEPTOR-RELATED G-PROTEIN COUPLED RECEPTOR"/>
    <property type="match status" value="1"/>
</dbReference>
<dbReference type="PRINTS" id="PR00237">
    <property type="entry name" value="GPCRRHODOPSN"/>
</dbReference>
<dbReference type="InterPro" id="IPR017452">
    <property type="entry name" value="GPCR_Rhodpsn_7TM"/>
</dbReference>
<feature type="transmembrane region" description="Helical" evidence="9">
    <location>
        <begin position="53"/>
        <end position="72"/>
    </location>
</feature>
<evidence type="ECO:0000256" key="9">
    <source>
        <dbReference type="SAM" id="Phobius"/>
    </source>
</evidence>
<evidence type="ECO:0000256" key="7">
    <source>
        <dbReference type="ARBA" id="ARBA00023170"/>
    </source>
</evidence>
<dbReference type="GO" id="GO:0001594">
    <property type="term" value="F:trace-amine receptor activity"/>
    <property type="evidence" value="ECO:0007669"/>
    <property type="project" value="TreeGrafter"/>
</dbReference>
<evidence type="ECO:0000256" key="6">
    <source>
        <dbReference type="ARBA" id="ARBA00023136"/>
    </source>
</evidence>
<evidence type="ECO:0000313" key="12">
    <source>
        <dbReference type="Proteomes" id="UP000472267"/>
    </source>
</evidence>
<evidence type="ECO:0000256" key="5">
    <source>
        <dbReference type="ARBA" id="ARBA00023040"/>
    </source>
</evidence>
<feature type="domain" description="G-protein coupled receptors family 1 profile" evidence="10">
    <location>
        <begin position="32"/>
        <end position="73"/>
    </location>
</feature>
<reference evidence="11" key="1">
    <citation type="submission" date="2019-06" db="EMBL/GenBank/DDBJ databases">
        <authorList>
            <consortium name="Wellcome Sanger Institute Data Sharing"/>
        </authorList>
    </citation>
    <scope>NUCLEOTIDE SEQUENCE [LARGE SCALE GENOMIC DNA]</scope>
</reference>
<dbReference type="Proteomes" id="UP000472267">
    <property type="component" value="Chromosome 15"/>
</dbReference>
<keyword evidence="7" id="KW-0675">Receptor</keyword>
<keyword evidence="2" id="KW-1003">Cell membrane</keyword>
<comment type="subcellular location">
    <subcellularLocation>
        <location evidence="1">Cell membrane</location>
        <topology evidence="1">Multi-pass membrane protein</topology>
    </subcellularLocation>
</comment>
<keyword evidence="4 9" id="KW-1133">Transmembrane helix</keyword>
<dbReference type="AlphaFoldDB" id="A0A672FRL7"/>
<dbReference type="Pfam" id="PF00001">
    <property type="entry name" value="7tm_1"/>
    <property type="match status" value="1"/>
</dbReference>
<keyword evidence="5" id="KW-0297">G-protein coupled receptor</keyword>
<proteinExistence type="predicted"/>
<evidence type="ECO:0000259" key="10">
    <source>
        <dbReference type="PROSITE" id="PS50262"/>
    </source>
</evidence>
<reference evidence="11" key="3">
    <citation type="submission" date="2025-09" db="UniProtKB">
        <authorList>
            <consortium name="Ensembl"/>
        </authorList>
    </citation>
    <scope>IDENTIFICATION</scope>
</reference>
<dbReference type="GO" id="GO:0005886">
    <property type="term" value="C:plasma membrane"/>
    <property type="evidence" value="ECO:0007669"/>
    <property type="project" value="UniProtKB-SubCell"/>
</dbReference>
<dbReference type="InParanoid" id="A0A672FRL7"/>
<sequence>PPDENPVKRTPSTRCVLFYIFFSSVSAVTVLGNLLVIISIIYFQQQLHNPTNFLFLSLAVSDLLVGVLIHTFK</sequence>
<evidence type="ECO:0000256" key="8">
    <source>
        <dbReference type="ARBA" id="ARBA00023224"/>
    </source>
</evidence>
<evidence type="ECO:0000256" key="4">
    <source>
        <dbReference type="ARBA" id="ARBA00022989"/>
    </source>
</evidence>
<evidence type="ECO:0000256" key="3">
    <source>
        <dbReference type="ARBA" id="ARBA00022692"/>
    </source>
</evidence>
<dbReference type="Gene3D" id="1.20.1070.10">
    <property type="entry name" value="Rhodopsin 7-helix transmembrane proteins"/>
    <property type="match status" value="1"/>
</dbReference>
<reference evidence="11" key="2">
    <citation type="submission" date="2025-08" db="UniProtKB">
        <authorList>
            <consortium name="Ensembl"/>
        </authorList>
    </citation>
    <scope>IDENTIFICATION</scope>
</reference>
<evidence type="ECO:0000256" key="2">
    <source>
        <dbReference type="ARBA" id="ARBA00022475"/>
    </source>
</evidence>
<accession>A0A672FRL7</accession>
<dbReference type="PANTHER" id="PTHR24249:SF415">
    <property type="entry name" value="TRACE AMINE-ASSOCIATED RECEPTOR 1"/>
    <property type="match status" value="1"/>
</dbReference>
<evidence type="ECO:0000313" key="11">
    <source>
        <dbReference type="Ensembl" id="ENSSFAP00005001249.1"/>
    </source>
</evidence>
<keyword evidence="8" id="KW-0807">Transducer</keyword>
<dbReference type="SUPFAM" id="SSF81321">
    <property type="entry name" value="Family A G protein-coupled receptor-like"/>
    <property type="match status" value="1"/>
</dbReference>
<dbReference type="InterPro" id="IPR000276">
    <property type="entry name" value="GPCR_Rhodpsn"/>
</dbReference>
<keyword evidence="6 9" id="KW-0472">Membrane</keyword>
<dbReference type="Ensembl" id="ENSSFAT00005001318.1">
    <property type="protein sequence ID" value="ENSSFAP00005001249.1"/>
    <property type="gene ID" value="ENSSFAG00005000914.1"/>
</dbReference>
<keyword evidence="3 9" id="KW-0812">Transmembrane</keyword>
<evidence type="ECO:0000256" key="1">
    <source>
        <dbReference type="ARBA" id="ARBA00004651"/>
    </source>
</evidence>
<feature type="transmembrane region" description="Helical" evidence="9">
    <location>
        <begin position="16"/>
        <end position="41"/>
    </location>
</feature>
<dbReference type="PROSITE" id="PS50262">
    <property type="entry name" value="G_PROTEIN_RECEP_F1_2"/>
    <property type="match status" value="1"/>
</dbReference>
<dbReference type="InterPro" id="IPR050569">
    <property type="entry name" value="TAAR"/>
</dbReference>